<dbReference type="Pfam" id="PF19741">
    <property type="entry name" value="DUF6230"/>
    <property type="match status" value="1"/>
</dbReference>
<dbReference type="AlphaFoldDB" id="A0A1G8SMA1"/>
<dbReference type="EMBL" id="FNFB01000001">
    <property type="protein sequence ID" value="SDJ30304.1"/>
    <property type="molecule type" value="Genomic_DNA"/>
</dbReference>
<evidence type="ECO:0008006" key="3">
    <source>
        <dbReference type="Google" id="ProtNLM"/>
    </source>
</evidence>
<accession>A0A1G8SMA1</accession>
<sequence length="205" mass="21384">MSDEKTAAPVSGRTGWGRFLLAFLPAAVVAALLVGLVGQGGLAASLAVSGHRFKVSADVLEGKGFAQYGDVVTTSGGERHPVAMSVIDDATLTNLCQSVLMDTPVGKVTFLVQAGQGGKPVRVRNMVIDLAQLDGDAEFTNLQIGRDAATLENATGSTGRRGGFGQQSDTVRITRLRQTAYAVNAGTFTLTGLTMTLRRGAHECF</sequence>
<organism evidence="1 2">
    <name type="scientific">Nonomuraea maritima</name>
    <dbReference type="NCBI Taxonomy" id="683260"/>
    <lineage>
        <taxon>Bacteria</taxon>
        <taxon>Bacillati</taxon>
        <taxon>Actinomycetota</taxon>
        <taxon>Actinomycetes</taxon>
        <taxon>Streptosporangiales</taxon>
        <taxon>Streptosporangiaceae</taxon>
        <taxon>Nonomuraea</taxon>
    </lineage>
</organism>
<evidence type="ECO:0000313" key="1">
    <source>
        <dbReference type="EMBL" id="SDJ30304.1"/>
    </source>
</evidence>
<gene>
    <name evidence="1" type="ORF">SAMN05421874_101375</name>
</gene>
<evidence type="ECO:0000313" key="2">
    <source>
        <dbReference type="Proteomes" id="UP000198683"/>
    </source>
</evidence>
<dbReference type="OrthoDB" id="4238587at2"/>
<dbReference type="Proteomes" id="UP000198683">
    <property type="component" value="Unassembled WGS sequence"/>
</dbReference>
<proteinExistence type="predicted"/>
<dbReference type="STRING" id="683260.SAMN05421874_101375"/>
<dbReference type="InterPro" id="IPR046198">
    <property type="entry name" value="DUF6230"/>
</dbReference>
<dbReference type="RefSeq" id="WP_090758846.1">
    <property type="nucleotide sequence ID" value="NZ_FNFB01000001.1"/>
</dbReference>
<reference evidence="1 2" key="1">
    <citation type="submission" date="2016-10" db="EMBL/GenBank/DDBJ databases">
        <authorList>
            <person name="de Groot N.N."/>
        </authorList>
    </citation>
    <scope>NUCLEOTIDE SEQUENCE [LARGE SCALE GENOMIC DNA]</scope>
    <source>
        <strain evidence="1 2">CGMCC 4.5681</strain>
    </source>
</reference>
<protein>
    <recommendedName>
        <fullName evidence="3">Cholesterol esterase</fullName>
    </recommendedName>
</protein>
<name>A0A1G8SMA1_9ACTN</name>
<keyword evidence="2" id="KW-1185">Reference proteome</keyword>